<dbReference type="GO" id="GO:0043130">
    <property type="term" value="F:ubiquitin binding"/>
    <property type="evidence" value="ECO:0007669"/>
    <property type="project" value="TreeGrafter"/>
</dbReference>
<organism evidence="12 13">
    <name type="scientific">Bursaphelenchus xylophilus</name>
    <name type="common">Pinewood nematode worm</name>
    <name type="synonym">Aphelenchoides xylophilus</name>
    <dbReference type="NCBI Taxonomy" id="6326"/>
    <lineage>
        <taxon>Eukaryota</taxon>
        <taxon>Metazoa</taxon>
        <taxon>Ecdysozoa</taxon>
        <taxon>Nematoda</taxon>
        <taxon>Chromadorea</taxon>
        <taxon>Rhabditida</taxon>
        <taxon>Tylenchina</taxon>
        <taxon>Tylenchomorpha</taxon>
        <taxon>Aphelenchoidea</taxon>
        <taxon>Aphelenchoididae</taxon>
        <taxon>Bursaphelenchus</taxon>
    </lineage>
</organism>
<evidence type="ECO:0000256" key="8">
    <source>
        <dbReference type="SAM" id="Coils"/>
    </source>
</evidence>
<evidence type="ECO:0000259" key="11">
    <source>
        <dbReference type="PROSITE" id="PS51322"/>
    </source>
</evidence>
<dbReference type="PANTHER" id="PTHR23306:SF3">
    <property type="entry name" value="TUMOR SUPPRESSOR PROTEIN 101"/>
    <property type="match status" value="1"/>
</dbReference>
<evidence type="ECO:0000256" key="9">
    <source>
        <dbReference type="SAM" id="MobiDB-lite"/>
    </source>
</evidence>
<dbReference type="PROSITE" id="PS51312">
    <property type="entry name" value="SB"/>
    <property type="match status" value="1"/>
</dbReference>
<feature type="region of interest" description="Disordered" evidence="9">
    <location>
        <begin position="146"/>
        <end position="199"/>
    </location>
</feature>
<evidence type="ECO:0000256" key="1">
    <source>
        <dbReference type="ARBA" id="ARBA00004177"/>
    </source>
</evidence>
<protein>
    <submittedName>
        <fullName evidence="13">Tumor susceptibility gene 101 protein-like</fullName>
    </submittedName>
</protein>
<dbReference type="Pfam" id="PF09454">
    <property type="entry name" value="Vps23_core"/>
    <property type="match status" value="1"/>
</dbReference>
<evidence type="ECO:0000256" key="3">
    <source>
        <dbReference type="ARBA" id="ARBA00022448"/>
    </source>
</evidence>
<dbReference type="CDD" id="cd11685">
    <property type="entry name" value="UEV_TSG101-like"/>
    <property type="match status" value="1"/>
</dbReference>
<sequence>MVADKEIKNVARSVRFIFTDRAVEDLVKVGQNFKDLHPKKKTHKFPDGIDRTVFCFDGTIPINYKGNVYHIPVAMFFMENHPYAGPYCYVTPTESMMIKASKYVDTEGRVYLPYLTEWQYPNYDTCGLIQVMTIAFQEKCPVYARSQHASQPPPPPVIPPYPTQPPSQMPQPAMPSPYPQLGLSNPPYPSNTPYPTSYQPSYQPYVPDVHQSGSSRSLNTQNDIPTNFYNTIQPNHIRDSLTTAVEAKLKERLKELMGTPYAELQSIEVNTQELKTGNQKLREMLDQMDKEQRRLDDVKAIYEEKRQELTKALEAVRSSGSNKNVEDTVDEAIDAASPLHKQILQSYVEDCAIDDTIYALGQALKKGSITLPVYLKCVRQLSRKQFRKRATLHKARQAAGLPV</sequence>
<accession>A0A1I7S480</accession>
<dbReference type="SUPFAM" id="SSF140111">
    <property type="entry name" value="Endosomal sorting complex assembly domain"/>
    <property type="match status" value="1"/>
</dbReference>
<name>A0A1I7S480_BURXY</name>
<evidence type="ECO:0000313" key="12">
    <source>
        <dbReference type="Proteomes" id="UP000095284"/>
    </source>
</evidence>
<evidence type="ECO:0000256" key="5">
    <source>
        <dbReference type="ARBA" id="ARBA00022927"/>
    </source>
</evidence>
<evidence type="ECO:0000256" key="7">
    <source>
        <dbReference type="PROSITE-ProRule" id="PRU00644"/>
    </source>
</evidence>
<feature type="compositionally biased region" description="Pro residues" evidence="9">
    <location>
        <begin position="151"/>
        <end position="178"/>
    </location>
</feature>
<dbReference type="Pfam" id="PF05743">
    <property type="entry name" value="UEV"/>
    <property type="match status" value="1"/>
</dbReference>
<dbReference type="GO" id="GO:0000813">
    <property type="term" value="C:ESCRT I complex"/>
    <property type="evidence" value="ECO:0007669"/>
    <property type="project" value="TreeGrafter"/>
</dbReference>
<dbReference type="InterPro" id="IPR008883">
    <property type="entry name" value="UEV_N"/>
</dbReference>
<keyword evidence="5 7" id="KW-0653">Protein transport</keyword>
<dbReference type="GO" id="GO:0015031">
    <property type="term" value="P:protein transport"/>
    <property type="evidence" value="ECO:0007669"/>
    <property type="project" value="UniProtKB-UniRule"/>
</dbReference>
<evidence type="ECO:0000256" key="6">
    <source>
        <dbReference type="ARBA" id="ARBA00023054"/>
    </source>
</evidence>
<evidence type="ECO:0000313" key="13">
    <source>
        <dbReference type="WBParaSite" id="BXY_0781200.1"/>
    </source>
</evidence>
<dbReference type="InterPro" id="IPR016135">
    <property type="entry name" value="UBQ-conjugating_enzyme/RWD"/>
</dbReference>
<dbReference type="InterPro" id="IPR037202">
    <property type="entry name" value="ESCRT_assembly_dom"/>
</dbReference>
<evidence type="ECO:0000259" key="10">
    <source>
        <dbReference type="PROSITE" id="PS51312"/>
    </source>
</evidence>
<dbReference type="SUPFAM" id="SSF54495">
    <property type="entry name" value="UBC-like"/>
    <property type="match status" value="1"/>
</dbReference>
<dbReference type="InterPro" id="IPR017916">
    <property type="entry name" value="SB_dom"/>
</dbReference>
<keyword evidence="3 7" id="KW-0813">Transport</keyword>
<dbReference type="Gene3D" id="3.10.110.10">
    <property type="entry name" value="Ubiquitin Conjugating Enzyme"/>
    <property type="match status" value="1"/>
</dbReference>
<dbReference type="eggNOG" id="KOG2391">
    <property type="taxonomic scope" value="Eukaryota"/>
</dbReference>
<dbReference type="GO" id="GO:0008333">
    <property type="term" value="P:endosome to lysosome transport"/>
    <property type="evidence" value="ECO:0007669"/>
    <property type="project" value="TreeGrafter"/>
</dbReference>
<comment type="subcellular location">
    <subcellularLocation>
        <location evidence="1">Endosome</location>
    </subcellularLocation>
</comment>
<dbReference type="Proteomes" id="UP000095284">
    <property type="component" value="Unplaced"/>
</dbReference>
<keyword evidence="6 8" id="KW-0175">Coiled coil</keyword>
<keyword evidence="4" id="KW-0967">Endosome</keyword>
<evidence type="ECO:0000256" key="4">
    <source>
        <dbReference type="ARBA" id="ARBA00022753"/>
    </source>
</evidence>
<feature type="domain" description="SB" evidence="10">
    <location>
        <begin position="337"/>
        <end position="403"/>
    </location>
</feature>
<reference evidence="13" key="1">
    <citation type="submission" date="2016-11" db="UniProtKB">
        <authorList>
            <consortium name="WormBaseParasite"/>
        </authorList>
    </citation>
    <scope>IDENTIFICATION</scope>
</reference>
<proteinExistence type="inferred from homology"/>
<dbReference type="WBParaSite" id="BXY_0781200.1">
    <property type="protein sequence ID" value="BXY_0781200.1"/>
    <property type="gene ID" value="BXY_0781200"/>
</dbReference>
<feature type="domain" description="UEV" evidence="11">
    <location>
        <begin position="3"/>
        <end position="146"/>
    </location>
</feature>
<dbReference type="Gene3D" id="6.10.140.820">
    <property type="match status" value="1"/>
</dbReference>
<dbReference type="PROSITE" id="PS51322">
    <property type="entry name" value="UEV"/>
    <property type="match status" value="1"/>
</dbReference>
<feature type="coiled-coil region" evidence="8">
    <location>
        <begin position="271"/>
        <end position="319"/>
    </location>
</feature>
<dbReference type="AlphaFoldDB" id="A0A1I7S480"/>
<dbReference type="Gene3D" id="6.10.250.370">
    <property type="match status" value="1"/>
</dbReference>
<dbReference type="InterPro" id="IPR052070">
    <property type="entry name" value="ESCRT-I_UEV_domain"/>
</dbReference>
<comment type="similarity">
    <text evidence="2">Belongs to the ubiquitin-conjugating enzyme family. UEV subfamily.</text>
</comment>
<evidence type="ECO:0000256" key="2">
    <source>
        <dbReference type="ARBA" id="ARBA00009594"/>
    </source>
</evidence>
<dbReference type="PANTHER" id="PTHR23306">
    <property type="entry name" value="TUMOR SUSCEPTIBILITY GENE 101 PROTEIN-RELATED"/>
    <property type="match status" value="1"/>
</dbReference>